<gene>
    <name evidence="1" type="ORF">TBIB3V08_LOCUS3268</name>
</gene>
<dbReference type="EMBL" id="OD565080">
    <property type="protein sequence ID" value="CAD7440777.1"/>
    <property type="molecule type" value="Genomic_DNA"/>
</dbReference>
<reference evidence="1" key="1">
    <citation type="submission" date="2020-11" db="EMBL/GenBank/DDBJ databases">
        <authorList>
            <person name="Tran Van P."/>
        </authorList>
    </citation>
    <scope>NUCLEOTIDE SEQUENCE</scope>
</reference>
<proteinExistence type="predicted"/>
<evidence type="ECO:0000313" key="1">
    <source>
        <dbReference type="EMBL" id="CAD7440777.1"/>
    </source>
</evidence>
<dbReference type="AlphaFoldDB" id="A0A7R9HYI4"/>
<sequence>MCVVCGEVLSNESLKQNKLKRDLEIKHKIKSHEFDRYIPEVMAKYNWVRSPFDIDIEDSPEHFSDIAGLQEKLIEVQSDEGLISATFPRRTADLKSGEQTKVLLMNQAADLCRGLAENWSPLAVGHLDLRRWQRRFSPISSFNFVTSAADSDDFFLNVFDFERRVKLFLFSAVELVAIMRSLTNWRKEFKPPFRQLMCLERKDVEESFALSKDNTTGYAENICLRVLAHY</sequence>
<accession>A0A7R9HYI4</accession>
<name>A0A7R9HYI4_9NEOP</name>
<organism evidence="1">
    <name type="scientific">Timema bartmani</name>
    <dbReference type="NCBI Taxonomy" id="61472"/>
    <lineage>
        <taxon>Eukaryota</taxon>
        <taxon>Metazoa</taxon>
        <taxon>Ecdysozoa</taxon>
        <taxon>Arthropoda</taxon>
        <taxon>Hexapoda</taxon>
        <taxon>Insecta</taxon>
        <taxon>Pterygota</taxon>
        <taxon>Neoptera</taxon>
        <taxon>Polyneoptera</taxon>
        <taxon>Phasmatodea</taxon>
        <taxon>Timematodea</taxon>
        <taxon>Timematoidea</taxon>
        <taxon>Timematidae</taxon>
        <taxon>Timema</taxon>
    </lineage>
</organism>
<protein>
    <submittedName>
        <fullName evidence="1">Uncharacterized protein</fullName>
    </submittedName>
</protein>